<proteinExistence type="predicted"/>
<feature type="region of interest" description="Disordered" evidence="1">
    <location>
        <begin position="50"/>
        <end position="70"/>
    </location>
</feature>
<reference evidence="4" key="1">
    <citation type="journal article" date="2018" name="Nat. Microbiol.">
        <title>Leveraging single-cell genomics to expand the fungal tree of life.</title>
        <authorList>
            <person name="Ahrendt S.R."/>
            <person name="Quandt C.A."/>
            <person name="Ciobanu D."/>
            <person name="Clum A."/>
            <person name="Salamov A."/>
            <person name="Andreopoulos B."/>
            <person name="Cheng J.F."/>
            <person name="Woyke T."/>
            <person name="Pelin A."/>
            <person name="Henrissat B."/>
            <person name="Reynolds N.K."/>
            <person name="Benny G.L."/>
            <person name="Smith M.E."/>
            <person name="James T.Y."/>
            <person name="Grigoriev I.V."/>
        </authorList>
    </citation>
    <scope>NUCLEOTIDE SEQUENCE [LARGE SCALE GENOMIC DNA]</scope>
</reference>
<evidence type="ECO:0000313" key="4">
    <source>
        <dbReference type="Proteomes" id="UP000269721"/>
    </source>
</evidence>
<organism evidence="3 4">
    <name type="scientific">Blyttiomyces helicus</name>
    <dbReference type="NCBI Taxonomy" id="388810"/>
    <lineage>
        <taxon>Eukaryota</taxon>
        <taxon>Fungi</taxon>
        <taxon>Fungi incertae sedis</taxon>
        <taxon>Chytridiomycota</taxon>
        <taxon>Chytridiomycota incertae sedis</taxon>
        <taxon>Chytridiomycetes</taxon>
        <taxon>Chytridiomycetes incertae sedis</taxon>
        <taxon>Blyttiomyces</taxon>
    </lineage>
</organism>
<sequence>MSRGGLLVIVLTAAHIISCSYQLSFLARPPVPSLDWHPILGTPLFTYPRKGPSQERDLSGSPSKAWGPGGPGAYTRATAVFSTNYYPDEKRAFSPLVLLPLDQDILLQLHVEREEVPPRGPDAYECDERFQHGHPSSASNLRSLLSFLKMEIISFLAAGLLATTALAAPAPVENGLIGCRRKGDSNCPEGFFFQPLSFNFSLGGICLKEEKTISTAAAAATAELAAPAPVDNVSFFTSGSSGDLSEWRWGVGADNHVLQRPDHDLPRESPLFQGIIGCGRKGDSECPAGTFCQLLSFNFPLGGICLNEKTIPFSEFIVTPPSLPYQTAPATAELAAAQVPVDNVSLFVLGSNDKPSGWGWGFGADDHVLGTKRGLTILAPANPDPAQGIIGCGRKGDSECPTGTFCQLLSVNFPLGGICLKEKTIPMKGLWTHCKSPLSQTVAATAELAARAPADNVSFLTQCRSNNV</sequence>
<protein>
    <submittedName>
        <fullName evidence="3">Uncharacterized protein</fullName>
    </submittedName>
</protein>
<evidence type="ECO:0000256" key="1">
    <source>
        <dbReference type="SAM" id="MobiDB-lite"/>
    </source>
</evidence>
<feature type="signal peptide" evidence="2">
    <location>
        <begin position="1"/>
        <end position="22"/>
    </location>
</feature>
<accession>A0A4P9WKZ8</accession>
<name>A0A4P9WKZ8_9FUNG</name>
<evidence type="ECO:0000256" key="2">
    <source>
        <dbReference type="SAM" id="SignalP"/>
    </source>
</evidence>
<keyword evidence="4" id="KW-1185">Reference proteome</keyword>
<dbReference type="Proteomes" id="UP000269721">
    <property type="component" value="Unassembled WGS sequence"/>
</dbReference>
<dbReference type="AlphaFoldDB" id="A0A4P9WKZ8"/>
<gene>
    <name evidence="3" type="ORF">BDK51DRAFT_45862</name>
</gene>
<dbReference type="EMBL" id="KZ995130">
    <property type="protein sequence ID" value="RKO91296.1"/>
    <property type="molecule type" value="Genomic_DNA"/>
</dbReference>
<keyword evidence="2" id="KW-0732">Signal</keyword>
<evidence type="ECO:0000313" key="3">
    <source>
        <dbReference type="EMBL" id="RKO91296.1"/>
    </source>
</evidence>
<feature type="chain" id="PRO_5020612714" evidence="2">
    <location>
        <begin position="23"/>
        <end position="468"/>
    </location>
</feature>